<evidence type="ECO:0000313" key="2">
    <source>
        <dbReference type="EMBL" id="GIX82492.1"/>
    </source>
</evidence>
<comment type="caution">
    <text evidence="2">The sequence shown here is derived from an EMBL/GenBank/DDBJ whole genome shotgun (WGS) entry which is preliminary data.</text>
</comment>
<dbReference type="Proteomes" id="UP001054945">
    <property type="component" value="Unassembled WGS sequence"/>
</dbReference>
<evidence type="ECO:0000313" key="3">
    <source>
        <dbReference type="Proteomes" id="UP001054945"/>
    </source>
</evidence>
<sequence length="103" mass="11758">MVGKVHEIKVKTASDQGLFQFKNTRESCLNFRSRNERRYVKTLWKHVHVGDIVHLSCNEVIPADILLLKCSDDQGLCYLETASLDGETNLKQKTSRPRLDAAE</sequence>
<evidence type="ECO:0000259" key="1">
    <source>
        <dbReference type="Pfam" id="PF00122"/>
    </source>
</evidence>
<accession>A0AAV4NCF4</accession>
<dbReference type="Gene3D" id="2.70.150.10">
    <property type="entry name" value="Calcium-transporting ATPase, cytoplasmic transduction domain A"/>
    <property type="match status" value="1"/>
</dbReference>
<keyword evidence="3" id="KW-1185">Reference proteome</keyword>
<dbReference type="GO" id="GO:0005886">
    <property type="term" value="C:plasma membrane"/>
    <property type="evidence" value="ECO:0007669"/>
    <property type="project" value="TreeGrafter"/>
</dbReference>
<feature type="domain" description="P-type ATPase A" evidence="1">
    <location>
        <begin position="35"/>
        <end position="95"/>
    </location>
</feature>
<dbReference type="PANTHER" id="PTHR24092">
    <property type="entry name" value="PROBABLE PHOSPHOLIPID-TRANSPORTING ATPASE"/>
    <property type="match status" value="1"/>
</dbReference>
<dbReference type="InterPro" id="IPR059000">
    <property type="entry name" value="ATPase_P-type_domA"/>
</dbReference>
<dbReference type="InterPro" id="IPR008250">
    <property type="entry name" value="ATPase_P-typ_transduc_dom_A_sf"/>
</dbReference>
<gene>
    <name evidence="2" type="primary">ATP10A</name>
    <name evidence="2" type="ORF">CEXT_801201</name>
</gene>
<organism evidence="2 3">
    <name type="scientific">Caerostris extrusa</name>
    <name type="common">Bark spider</name>
    <name type="synonym">Caerostris bankana</name>
    <dbReference type="NCBI Taxonomy" id="172846"/>
    <lineage>
        <taxon>Eukaryota</taxon>
        <taxon>Metazoa</taxon>
        <taxon>Ecdysozoa</taxon>
        <taxon>Arthropoda</taxon>
        <taxon>Chelicerata</taxon>
        <taxon>Arachnida</taxon>
        <taxon>Araneae</taxon>
        <taxon>Araneomorphae</taxon>
        <taxon>Entelegynae</taxon>
        <taxon>Araneoidea</taxon>
        <taxon>Araneidae</taxon>
        <taxon>Caerostris</taxon>
    </lineage>
</organism>
<name>A0AAV4NCF4_CAEEX</name>
<reference evidence="2 3" key="1">
    <citation type="submission" date="2021-06" db="EMBL/GenBank/DDBJ databases">
        <title>Caerostris extrusa draft genome.</title>
        <authorList>
            <person name="Kono N."/>
            <person name="Arakawa K."/>
        </authorList>
    </citation>
    <scope>NUCLEOTIDE SEQUENCE [LARGE SCALE GENOMIC DNA]</scope>
</reference>
<proteinExistence type="predicted"/>
<dbReference type="AlphaFoldDB" id="A0AAV4NCF4"/>
<dbReference type="GO" id="GO:0140326">
    <property type="term" value="F:ATPase-coupled intramembrane lipid transporter activity"/>
    <property type="evidence" value="ECO:0007669"/>
    <property type="project" value="TreeGrafter"/>
</dbReference>
<dbReference type="EMBL" id="BPLR01020784">
    <property type="protein sequence ID" value="GIX82492.1"/>
    <property type="molecule type" value="Genomic_DNA"/>
</dbReference>
<dbReference type="GO" id="GO:0045332">
    <property type="term" value="P:phospholipid translocation"/>
    <property type="evidence" value="ECO:0007669"/>
    <property type="project" value="TreeGrafter"/>
</dbReference>
<dbReference type="PANTHER" id="PTHR24092:SF218">
    <property type="entry name" value="PHOSPHOLIPID-TRANSPORTING ATPASE"/>
    <property type="match status" value="1"/>
</dbReference>
<dbReference type="SUPFAM" id="SSF81653">
    <property type="entry name" value="Calcium ATPase, transduction domain A"/>
    <property type="match status" value="1"/>
</dbReference>
<dbReference type="Pfam" id="PF00122">
    <property type="entry name" value="E1-E2_ATPase"/>
    <property type="match status" value="1"/>
</dbReference>
<protein>
    <submittedName>
        <fullName evidence="2">Probable phospholipid-transporting ATPase VA</fullName>
    </submittedName>
</protein>